<protein>
    <recommendedName>
        <fullName evidence="4">Heat shock protein 15</fullName>
    </recommendedName>
</protein>
<sequence>MKSDEPLLKVRADKWLWAARFFKTRTLAKEAIESGKVHMNGQKIKVSKELQVGDTLSIRQGHATRLEEKVIVIKALSENRGNATIAQTLYEETAESVATREFFAEQRKLQNLARPDTKPNKKERRDLTKFKNQW</sequence>
<evidence type="ECO:0000256" key="2">
    <source>
        <dbReference type="ARBA" id="ARBA00022884"/>
    </source>
</evidence>
<dbReference type="InterPro" id="IPR036986">
    <property type="entry name" value="S4_RNA-bd_sf"/>
</dbReference>
<name>A0ABW8U7M7_9GAMM</name>
<comment type="caution">
    <text evidence="7">The sequence shown here is derived from an EMBL/GenBank/DDBJ whole genome shotgun (WGS) entry which is preliminary data.</text>
</comment>
<dbReference type="InterPro" id="IPR025708">
    <property type="entry name" value="HSP15"/>
</dbReference>
<keyword evidence="3 4" id="KW-0238">DNA-binding</keyword>
<dbReference type="Pfam" id="PF01479">
    <property type="entry name" value="S4"/>
    <property type="match status" value="1"/>
</dbReference>
<dbReference type="Gene3D" id="3.10.290.10">
    <property type="entry name" value="RNA-binding S4 domain"/>
    <property type="match status" value="1"/>
</dbReference>
<evidence type="ECO:0000256" key="3">
    <source>
        <dbReference type="ARBA" id="ARBA00023125"/>
    </source>
</evidence>
<dbReference type="SMART" id="SM00363">
    <property type="entry name" value="S4"/>
    <property type="match status" value="1"/>
</dbReference>
<evidence type="ECO:0000256" key="1">
    <source>
        <dbReference type="ARBA" id="ARBA00008396"/>
    </source>
</evidence>
<evidence type="ECO:0000313" key="7">
    <source>
        <dbReference type="EMBL" id="MFL1732467.1"/>
    </source>
</evidence>
<dbReference type="RefSeq" id="WP_249100033.1">
    <property type="nucleotide sequence ID" value="NZ_JAMBAQ010000008.1"/>
</dbReference>
<accession>A0ABW8U7M7</accession>
<proteinExistence type="inferred from homology"/>
<dbReference type="CDD" id="cd00165">
    <property type="entry name" value="S4"/>
    <property type="match status" value="1"/>
</dbReference>
<evidence type="ECO:0000313" key="8">
    <source>
        <dbReference type="Proteomes" id="UP001624684"/>
    </source>
</evidence>
<feature type="domain" description="RNA-binding S4" evidence="6">
    <location>
        <begin position="10"/>
        <end position="71"/>
    </location>
</feature>
<dbReference type="PIRSF" id="PIRSF016821">
    <property type="entry name" value="HSP15"/>
    <property type="match status" value="1"/>
</dbReference>
<comment type="similarity">
    <text evidence="1 4">Belongs to the HSP15 family.</text>
</comment>
<dbReference type="InterPro" id="IPR002942">
    <property type="entry name" value="S4_RNA-bd"/>
</dbReference>
<feature type="compositionally biased region" description="Basic and acidic residues" evidence="5">
    <location>
        <begin position="115"/>
        <end position="134"/>
    </location>
</feature>
<dbReference type="Proteomes" id="UP001624684">
    <property type="component" value="Unassembled WGS sequence"/>
</dbReference>
<evidence type="ECO:0000259" key="6">
    <source>
        <dbReference type="SMART" id="SM00363"/>
    </source>
</evidence>
<dbReference type="PROSITE" id="PS50889">
    <property type="entry name" value="S4"/>
    <property type="match status" value="1"/>
</dbReference>
<dbReference type="EMBL" id="JBJJXE010000007">
    <property type="protein sequence ID" value="MFL1732467.1"/>
    <property type="molecule type" value="Genomic_DNA"/>
</dbReference>
<dbReference type="SUPFAM" id="SSF55174">
    <property type="entry name" value="Alpha-L RNA-binding motif"/>
    <property type="match status" value="1"/>
</dbReference>
<organism evidence="7 8">
    <name type="scientific">Moraxella oculi</name>
    <dbReference type="NCBI Taxonomy" id="2940516"/>
    <lineage>
        <taxon>Bacteria</taxon>
        <taxon>Pseudomonadati</taxon>
        <taxon>Pseudomonadota</taxon>
        <taxon>Gammaproteobacteria</taxon>
        <taxon>Moraxellales</taxon>
        <taxon>Moraxellaceae</taxon>
        <taxon>Moraxella</taxon>
    </lineage>
</organism>
<feature type="region of interest" description="Disordered" evidence="5">
    <location>
        <begin position="110"/>
        <end position="134"/>
    </location>
</feature>
<evidence type="ECO:0000256" key="5">
    <source>
        <dbReference type="SAM" id="MobiDB-lite"/>
    </source>
</evidence>
<keyword evidence="2 4" id="KW-0694">RNA-binding</keyword>
<keyword evidence="8" id="KW-1185">Reference proteome</keyword>
<reference evidence="7 8" key="1">
    <citation type="submission" date="2024-11" db="EMBL/GenBank/DDBJ databases">
        <title>First Report of Moraxella oculi in Brazil in an Infectious Bovine Keratoconjunctivitis Outbreak.</title>
        <authorList>
            <person name="Carvalho C.V."/>
            <person name="Domingues R."/>
            <person name="Coutinho C."/>
            <person name="Honorio N.T.B.S."/>
            <person name="Faza D.R.L.R."/>
            <person name="Carvalho W.A."/>
            <person name="Machado A.B.F."/>
            <person name="Martins M.F."/>
            <person name="Gaspar E.B."/>
        </authorList>
    </citation>
    <scope>NUCLEOTIDE SEQUENCE [LARGE SCALE GENOMIC DNA]</scope>
    <source>
        <strain evidence="7 8">2117LE</strain>
    </source>
</reference>
<gene>
    <name evidence="7" type="ORF">ACJHVH_05585</name>
</gene>
<evidence type="ECO:0000256" key="4">
    <source>
        <dbReference type="PIRNR" id="PIRNR016821"/>
    </source>
</evidence>